<evidence type="ECO:0000313" key="1">
    <source>
        <dbReference type="EMBL" id="RKN37675.1"/>
    </source>
</evidence>
<name>A0A3A9YNB6_9ACTN</name>
<dbReference type="Proteomes" id="UP000281726">
    <property type="component" value="Unassembled WGS sequence"/>
</dbReference>
<keyword evidence="2" id="KW-1185">Reference proteome</keyword>
<protein>
    <recommendedName>
        <fullName evidence="3">DUF4352 domain-containing protein</fullName>
    </recommendedName>
</protein>
<evidence type="ECO:0008006" key="3">
    <source>
        <dbReference type="Google" id="ProtNLM"/>
    </source>
</evidence>
<organism evidence="1 2">
    <name type="scientific">Micromonospora endolithica</name>
    <dbReference type="NCBI Taxonomy" id="230091"/>
    <lineage>
        <taxon>Bacteria</taxon>
        <taxon>Bacillati</taxon>
        <taxon>Actinomycetota</taxon>
        <taxon>Actinomycetes</taxon>
        <taxon>Micromonosporales</taxon>
        <taxon>Micromonosporaceae</taxon>
        <taxon>Micromonospora</taxon>
    </lineage>
</organism>
<reference evidence="1 2" key="1">
    <citation type="journal article" date="2004" name="Syst. Appl. Microbiol.">
        <title>Cryptoendolithic actinomycetes from antarctic sandstone rock samples: Micromonospora endolithica sp. nov. and two isolates related to Micromonospora coerulea Jensen 1932.</title>
        <authorList>
            <person name="Hirsch P."/>
            <person name="Mevs U."/>
            <person name="Kroppenstedt R.M."/>
            <person name="Schumann P."/>
            <person name="Stackebrandt E."/>
        </authorList>
    </citation>
    <scope>NUCLEOTIDE SEQUENCE [LARGE SCALE GENOMIC DNA]</scope>
    <source>
        <strain evidence="1 2">JCM 12677</strain>
    </source>
</reference>
<comment type="caution">
    <text evidence="1">The sequence shown here is derived from an EMBL/GenBank/DDBJ whole genome shotgun (WGS) entry which is preliminary data.</text>
</comment>
<dbReference type="EMBL" id="RBAK01000027">
    <property type="protein sequence ID" value="RKN37675.1"/>
    <property type="molecule type" value="Genomic_DNA"/>
</dbReference>
<evidence type="ECO:0000313" key="2">
    <source>
        <dbReference type="Proteomes" id="UP000281726"/>
    </source>
</evidence>
<dbReference type="AlphaFoldDB" id="A0A3A9YNB6"/>
<proteinExistence type="predicted"/>
<gene>
    <name evidence="1" type="ORF">D7223_32210</name>
</gene>
<accession>A0A3A9YNB6</accession>
<sequence>MARMGSGTVISGDGLAVSTKAPKTFTPAATSAGHQRGNIAVLVEMTITNGTKEPVDLVLVSATAACGAEGTQANQVIDVEKGITGFAGTLAPARTAPPS</sequence>